<feature type="transmembrane region" description="Helical" evidence="6">
    <location>
        <begin position="79"/>
        <end position="103"/>
    </location>
</feature>
<feature type="transmembrane region" description="Helical" evidence="6">
    <location>
        <begin position="205"/>
        <end position="226"/>
    </location>
</feature>
<name>A0AAE0GRV4_9CHLO</name>
<feature type="region of interest" description="Disordered" evidence="5">
    <location>
        <begin position="375"/>
        <end position="420"/>
    </location>
</feature>
<evidence type="ECO:0000256" key="1">
    <source>
        <dbReference type="ARBA" id="ARBA00004141"/>
    </source>
</evidence>
<dbReference type="AlphaFoldDB" id="A0AAE0GRV4"/>
<dbReference type="InterPro" id="IPR005496">
    <property type="entry name" value="Integral_membrane_TerC"/>
</dbReference>
<evidence type="ECO:0000313" key="7">
    <source>
        <dbReference type="EMBL" id="KAK3283047.1"/>
    </source>
</evidence>
<organism evidence="7 8">
    <name type="scientific">Cymbomonas tetramitiformis</name>
    <dbReference type="NCBI Taxonomy" id="36881"/>
    <lineage>
        <taxon>Eukaryota</taxon>
        <taxon>Viridiplantae</taxon>
        <taxon>Chlorophyta</taxon>
        <taxon>Pyramimonadophyceae</taxon>
        <taxon>Pyramimonadales</taxon>
        <taxon>Pyramimonadaceae</taxon>
        <taxon>Cymbomonas</taxon>
    </lineage>
</organism>
<evidence type="ECO:0000256" key="2">
    <source>
        <dbReference type="ARBA" id="ARBA00022692"/>
    </source>
</evidence>
<feature type="transmembrane region" description="Helical" evidence="6">
    <location>
        <begin position="49"/>
        <end position="67"/>
    </location>
</feature>
<evidence type="ECO:0000313" key="8">
    <source>
        <dbReference type="Proteomes" id="UP001190700"/>
    </source>
</evidence>
<evidence type="ECO:0000256" key="5">
    <source>
        <dbReference type="SAM" id="MobiDB-lite"/>
    </source>
</evidence>
<dbReference type="Pfam" id="PF03741">
    <property type="entry name" value="TerC"/>
    <property type="match status" value="1"/>
</dbReference>
<reference evidence="7 8" key="1">
    <citation type="journal article" date="2015" name="Genome Biol. Evol.">
        <title>Comparative Genomics of a Bacterivorous Green Alga Reveals Evolutionary Causalities and Consequences of Phago-Mixotrophic Mode of Nutrition.</title>
        <authorList>
            <person name="Burns J.A."/>
            <person name="Paasch A."/>
            <person name="Narechania A."/>
            <person name="Kim E."/>
        </authorList>
    </citation>
    <scope>NUCLEOTIDE SEQUENCE [LARGE SCALE GENOMIC DNA]</scope>
    <source>
        <strain evidence="7 8">PLY_AMNH</strain>
    </source>
</reference>
<accession>A0AAE0GRV4</accession>
<feature type="transmembrane region" description="Helical" evidence="6">
    <location>
        <begin position="115"/>
        <end position="139"/>
    </location>
</feature>
<sequence length="420" mass="45446">MSRPGHIQRTAPVNYQAQGLSEREQHVLREKLIDNATKERPDEVVGGPLFRVCMCMALAVAFGAGIWRAAEEAVAYEYFAAYMLELCLSTENLFAIFMVFRYFKVPPPLQEHVLWWGILGSAVLRGTSIFAGGVAVLMLKEVMLMFAAVVIYSGFRLAASGTPDLTQTVPDNSTNGIIQFVQMLVPVTDYYDGAHFFSTKPDGSFAATPLLVVLLVVELTDFFFALDNIPALYGVAEHGDVFVVMCATFFAVIGLRSAYSLLTKSLPTMPYLQKATGMVLIFVGIRSVCEYFGLHLPAGMSLLGMISVLFVSVAVSMFISAPGQPGRPSRSADPLPDMMFQDDIGSAPKPATKLPETPHTVVDLSHVSAARSFTGPATTHYGIPQTQAPPMPKGKPRSVAADLIGSALEDPSGPHGQFRP</sequence>
<keyword evidence="4 6" id="KW-0472">Membrane</keyword>
<evidence type="ECO:0000256" key="3">
    <source>
        <dbReference type="ARBA" id="ARBA00022989"/>
    </source>
</evidence>
<comment type="caution">
    <text evidence="7">The sequence shown here is derived from an EMBL/GenBank/DDBJ whole genome shotgun (WGS) entry which is preliminary data.</text>
</comment>
<evidence type="ECO:0000256" key="4">
    <source>
        <dbReference type="ARBA" id="ARBA00023136"/>
    </source>
</evidence>
<dbReference type="PANTHER" id="PTHR30238">
    <property type="entry name" value="MEMBRANE BOUND PREDICTED REDOX MODULATOR"/>
    <property type="match status" value="1"/>
</dbReference>
<dbReference type="Proteomes" id="UP001190700">
    <property type="component" value="Unassembled WGS sequence"/>
</dbReference>
<feature type="transmembrane region" description="Helical" evidence="6">
    <location>
        <begin position="271"/>
        <end position="294"/>
    </location>
</feature>
<keyword evidence="2 6" id="KW-0812">Transmembrane</keyword>
<comment type="subcellular location">
    <subcellularLocation>
        <location evidence="1">Membrane</location>
        <topology evidence="1">Multi-pass membrane protein</topology>
    </subcellularLocation>
</comment>
<proteinExistence type="predicted"/>
<feature type="transmembrane region" description="Helical" evidence="6">
    <location>
        <begin position="241"/>
        <end position="259"/>
    </location>
</feature>
<dbReference type="EMBL" id="LGRX02003060">
    <property type="protein sequence ID" value="KAK3283047.1"/>
    <property type="molecule type" value="Genomic_DNA"/>
</dbReference>
<dbReference type="GO" id="GO:0016020">
    <property type="term" value="C:membrane"/>
    <property type="evidence" value="ECO:0007669"/>
    <property type="project" value="UniProtKB-SubCell"/>
</dbReference>
<dbReference type="PANTHER" id="PTHR30238:SF0">
    <property type="entry name" value="THYLAKOID MEMBRANE PROTEIN TERC, CHLOROPLASTIC"/>
    <property type="match status" value="1"/>
</dbReference>
<feature type="transmembrane region" description="Helical" evidence="6">
    <location>
        <begin position="300"/>
        <end position="321"/>
    </location>
</feature>
<keyword evidence="8" id="KW-1185">Reference proteome</keyword>
<evidence type="ECO:0000256" key="6">
    <source>
        <dbReference type="SAM" id="Phobius"/>
    </source>
</evidence>
<protein>
    <submittedName>
        <fullName evidence="7">Uncharacterized protein</fullName>
    </submittedName>
</protein>
<keyword evidence="3 6" id="KW-1133">Transmembrane helix</keyword>
<gene>
    <name evidence="7" type="ORF">CYMTET_9240</name>
</gene>